<evidence type="ECO:0000313" key="12">
    <source>
        <dbReference type="EMBL" id="OIN12330.1"/>
    </source>
</evidence>
<feature type="transmembrane region" description="Helical" evidence="9">
    <location>
        <begin position="387"/>
        <end position="408"/>
    </location>
</feature>
<dbReference type="CDD" id="cd16922">
    <property type="entry name" value="HATPase_EvgS-ArcB-TorS-like"/>
    <property type="match status" value="1"/>
</dbReference>
<dbReference type="EMBL" id="MDKE01000011">
    <property type="protein sequence ID" value="OIN12330.1"/>
    <property type="molecule type" value="Genomic_DNA"/>
</dbReference>
<dbReference type="AlphaFoldDB" id="A0A1J4QHA2"/>
<gene>
    <name evidence="12" type="ORF">BFR47_01160</name>
</gene>
<keyword evidence="9" id="KW-1133">Transmembrane helix</keyword>
<dbReference type="GO" id="GO:0000155">
    <property type="term" value="F:phosphorelay sensor kinase activity"/>
    <property type="evidence" value="ECO:0007669"/>
    <property type="project" value="InterPro"/>
</dbReference>
<keyword evidence="9" id="KW-0812">Transmembrane</keyword>
<dbReference type="SMART" id="SM00387">
    <property type="entry name" value="HATPase_c"/>
    <property type="match status" value="1"/>
</dbReference>
<dbReference type="Pfam" id="PF00072">
    <property type="entry name" value="Response_reg"/>
    <property type="match status" value="1"/>
</dbReference>
<feature type="transmembrane region" description="Helical" evidence="9">
    <location>
        <begin position="73"/>
        <end position="95"/>
    </location>
</feature>
<dbReference type="InterPro" id="IPR011006">
    <property type="entry name" value="CheY-like_superfamily"/>
</dbReference>
<keyword evidence="13" id="KW-1185">Reference proteome</keyword>
<feature type="transmembrane region" description="Helical" evidence="9">
    <location>
        <begin position="107"/>
        <end position="134"/>
    </location>
</feature>
<evidence type="ECO:0000256" key="7">
    <source>
        <dbReference type="PROSITE-ProRule" id="PRU00169"/>
    </source>
</evidence>
<evidence type="ECO:0000313" key="13">
    <source>
        <dbReference type="Proteomes" id="UP000243073"/>
    </source>
</evidence>
<dbReference type="InterPro" id="IPR001789">
    <property type="entry name" value="Sig_transdc_resp-reg_receiver"/>
</dbReference>
<dbReference type="InterPro" id="IPR036890">
    <property type="entry name" value="HATPase_C_sf"/>
</dbReference>
<feature type="transmembrane region" description="Helical" evidence="9">
    <location>
        <begin position="586"/>
        <end position="605"/>
    </location>
</feature>
<accession>A0A1J4QHA2</accession>
<dbReference type="Gene3D" id="1.10.287.130">
    <property type="match status" value="1"/>
</dbReference>
<dbReference type="InterPro" id="IPR005467">
    <property type="entry name" value="His_kinase_dom"/>
</dbReference>
<dbReference type="SUPFAM" id="SSF47384">
    <property type="entry name" value="Homodimeric domain of signal transducing histidine kinase"/>
    <property type="match status" value="1"/>
</dbReference>
<feature type="transmembrane region" description="Helical" evidence="9">
    <location>
        <begin position="362"/>
        <end position="381"/>
    </location>
</feature>
<dbReference type="PROSITE" id="PS50109">
    <property type="entry name" value="HIS_KIN"/>
    <property type="match status" value="1"/>
</dbReference>
<dbReference type="InterPro" id="IPR003661">
    <property type="entry name" value="HisK_dim/P_dom"/>
</dbReference>
<evidence type="ECO:0000256" key="4">
    <source>
        <dbReference type="ARBA" id="ARBA00022679"/>
    </source>
</evidence>
<dbReference type="SUPFAM" id="SSF55874">
    <property type="entry name" value="ATPase domain of HSP90 chaperone/DNA topoisomerase II/histidine kinase"/>
    <property type="match status" value="1"/>
</dbReference>
<feature type="domain" description="Response regulatory" evidence="11">
    <location>
        <begin position="936"/>
        <end position="1050"/>
    </location>
</feature>
<keyword evidence="6" id="KW-0902">Two-component regulatory system</keyword>
<dbReference type="SMART" id="SM00388">
    <property type="entry name" value="HisKA"/>
    <property type="match status" value="1"/>
</dbReference>
<dbReference type="PANTHER" id="PTHR43047:SF72">
    <property type="entry name" value="OSMOSENSING HISTIDINE PROTEIN KINASE SLN1"/>
    <property type="match status" value="1"/>
</dbReference>
<dbReference type="Proteomes" id="UP000243073">
    <property type="component" value="Unassembled WGS sequence"/>
</dbReference>
<feature type="transmembrane region" description="Helical" evidence="9">
    <location>
        <begin position="463"/>
        <end position="485"/>
    </location>
</feature>
<dbReference type="RefSeq" id="WP_071472105.1">
    <property type="nucleotide sequence ID" value="NZ_MDKE01000011.1"/>
</dbReference>
<evidence type="ECO:0000256" key="8">
    <source>
        <dbReference type="SAM" id="Coils"/>
    </source>
</evidence>
<dbReference type="EC" id="2.7.13.3" evidence="2"/>
<feature type="coiled-coil region" evidence="8">
    <location>
        <begin position="652"/>
        <end position="689"/>
    </location>
</feature>
<evidence type="ECO:0000256" key="2">
    <source>
        <dbReference type="ARBA" id="ARBA00012438"/>
    </source>
</evidence>
<feature type="transmembrane region" description="Helical" evidence="9">
    <location>
        <begin position="260"/>
        <end position="290"/>
    </location>
</feature>
<dbReference type="InterPro" id="IPR003594">
    <property type="entry name" value="HATPase_dom"/>
</dbReference>
<evidence type="ECO:0000256" key="6">
    <source>
        <dbReference type="ARBA" id="ARBA00023012"/>
    </source>
</evidence>
<dbReference type="InterPro" id="IPR004358">
    <property type="entry name" value="Sig_transdc_His_kin-like_C"/>
</dbReference>
<feature type="transmembrane region" description="Helical" evidence="9">
    <location>
        <begin position="46"/>
        <end position="67"/>
    </location>
</feature>
<keyword evidence="3 7" id="KW-0597">Phosphoprotein</keyword>
<dbReference type="SMART" id="SM00448">
    <property type="entry name" value="REC"/>
    <property type="match status" value="1"/>
</dbReference>
<dbReference type="PROSITE" id="PS50110">
    <property type="entry name" value="RESPONSE_REGULATORY"/>
    <property type="match status" value="1"/>
</dbReference>
<feature type="transmembrane region" description="Helical" evidence="9">
    <location>
        <begin position="429"/>
        <end position="451"/>
    </location>
</feature>
<sequence length="1159" mass="128010">MPASQKIFKVRRHYNRWVADQTLEDFALRFTARSGRRMSIERVGQTALGAIAFLALEGIAAAVTLSYGFTNTVIAMLTVALVFFITGLPITYYSAKHGLDIDLLTRGAGFGYLGSTITSLIYASFTFTFIFFAIEAVILASALQALLGIPLALGYLLCAVAVIPIVTHGISAISKFQVGSQALWLLLQITALGVVLIHESEQLANWSAYAPATVPGSDRFDILLFGAAASVFFALVAQIGEQVDYLRFMPQKTEQNARRWWFWLILAGPGWVFIGVIKMLLGSFLAYLAISQGATPEQAVDPTQMYQRVFGYLTHAPGMALLLAALMVIISQMKINVTNAYAGSIAWSNFFSRLTHNHPGRVVWLVFNVTIALLLMELGIYQALEAILGVFAIVAVSWLASLAADLLINKPLGLSPSYVEFKRAHLYDINPVGTGSMVLASTLGILCYLGIFGEVAKTLCHFISLLTCFICVPLFAWATGGRYYLARQSPELAPLLQREQEAAVGHHDGRVYTLQCGLCENRFEPEDMSFCPAYGRPICSLCCSLDVRCLDSCKPHARGSRQVTDWLQLLLPCRVVKLVNSRLGRFAAVLLVVNLLNAALLAVIYRQMQPATAAEQLLLQQTIWTLFFTLMIAFGVVSWLFLLAHESRVVAQQESNRQTRKLTQEIEAHEQTDRELQQAKELAERANAAKSRYLTGISHELRTPLQSILGYAQLLAEKADTPAGHQHGLEIIYRSGQYLTDLIEGLLDISKIEAGRLDLYRSRVPLPELIEQLANMFRMQAAAKGIEFVCQIHDPLPAVVITDEKRLRQILINLLSNAVKYTAHGQVTLAVHYRNQVAQFAIRDTGPGICEEHLQRIFDPFERVRNTATANLPGTGLGLTIVKLLTEIMGGDLQVDSVPQQGSCFKVSLMLPWVNAEACSDAGPRRIVGYDGYQRTVCVVDDDPVLRGLLSDLLIPLGFTALEAHDAESCLALLEQARPHLFLLDISMPGMSGLELARALRRRQVNEPIVMLSANAQEHARNPDERSAYDDYLIKPVSNQALLDTLAQQLDLEWIYQQQEHMVPAGAMMVPDENSSSAASEPEAVAATLPDHPLLRELQACAEMGYRKGVQQGLARLAELGVVSEATLAHLEQLCRQFQFEQLAHYLAQHLSPTQEPNH</sequence>
<dbReference type="Gene3D" id="3.30.565.10">
    <property type="entry name" value="Histidine kinase-like ATPase, C-terminal domain"/>
    <property type="match status" value="1"/>
</dbReference>
<dbReference type="Gene3D" id="3.40.50.2300">
    <property type="match status" value="1"/>
</dbReference>
<dbReference type="OrthoDB" id="6724607at2"/>
<name>A0A1J4QHA2_9GAMM</name>
<evidence type="ECO:0000259" key="11">
    <source>
        <dbReference type="PROSITE" id="PS50110"/>
    </source>
</evidence>
<feature type="transmembrane region" description="Helical" evidence="9">
    <location>
        <begin position="625"/>
        <end position="644"/>
    </location>
</feature>
<dbReference type="InterPro" id="IPR036097">
    <property type="entry name" value="HisK_dim/P_sf"/>
</dbReference>
<feature type="modified residue" description="4-aspartylphosphate" evidence="7">
    <location>
        <position position="985"/>
    </location>
</feature>
<dbReference type="PANTHER" id="PTHR43047">
    <property type="entry name" value="TWO-COMPONENT HISTIDINE PROTEIN KINASE"/>
    <property type="match status" value="1"/>
</dbReference>
<dbReference type="GO" id="GO:0009927">
    <property type="term" value="F:histidine phosphotransfer kinase activity"/>
    <property type="evidence" value="ECO:0007669"/>
    <property type="project" value="TreeGrafter"/>
</dbReference>
<dbReference type="CDD" id="cd00082">
    <property type="entry name" value="HisKA"/>
    <property type="match status" value="1"/>
</dbReference>
<evidence type="ECO:0000256" key="1">
    <source>
        <dbReference type="ARBA" id="ARBA00000085"/>
    </source>
</evidence>
<dbReference type="FunFam" id="3.30.565.10:FF:000010">
    <property type="entry name" value="Sensor histidine kinase RcsC"/>
    <property type="match status" value="1"/>
</dbReference>
<dbReference type="SUPFAM" id="SSF52172">
    <property type="entry name" value="CheY-like"/>
    <property type="match status" value="1"/>
</dbReference>
<feature type="transmembrane region" description="Helical" evidence="9">
    <location>
        <begin position="146"/>
        <end position="170"/>
    </location>
</feature>
<comment type="caution">
    <text evidence="12">The sequence shown here is derived from an EMBL/GenBank/DDBJ whole genome shotgun (WGS) entry which is preliminary data.</text>
</comment>
<feature type="transmembrane region" description="Helical" evidence="9">
    <location>
        <begin position="220"/>
        <end position="239"/>
    </location>
</feature>
<reference evidence="12 13" key="1">
    <citation type="submission" date="2016-07" db="EMBL/GenBank/DDBJ databases">
        <title>Draft Genome Sequence of Oceanisphaera psychrotolerans, isolated from coastal sediment samples.</title>
        <authorList>
            <person name="Zhuo S."/>
            <person name="Ruan Z."/>
        </authorList>
    </citation>
    <scope>NUCLEOTIDE SEQUENCE [LARGE SCALE GENOMIC DNA]</scope>
    <source>
        <strain evidence="12 13">LAM-WHM-ZC</strain>
    </source>
</reference>
<evidence type="ECO:0000256" key="5">
    <source>
        <dbReference type="ARBA" id="ARBA00022777"/>
    </source>
</evidence>
<feature type="transmembrane region" description="Helical" evidence="9">
    <location>
        <begin position="310"/>
        <end position="330"/>
    </location>
</feature>
<organism evidence="12 13">
    <name type="scientific">Oceanisphaera psychrotolerans</name>
    <dbReference type="NCBI Taxonomy" id="1414654"/>
    <lineage>
        <taxon>Bacteria</taxon>
        <taxon>Pseudomonadati</taxon>
        <taxon>Pseudomonadota</taxon>
        <taxon>Gammaproteobacteria</taxon>
        <taxon>Aeromonadales</taxon>
        <taxon>Aeromonadaceae</taxon>
        <taxon>Oceanisphaera</taxon>
    </lineage>
</organism>
<proteinExistence type="predicted"/>
<protein>
    <recommendedName>
        <fullName evidence="2">histidine kinase</fullName>
        <ecNumber evidence="2">2.7.13.3</ecNumber>
    </recommendedName>
</protein>
<dbReference type="CDD" id="cd17574">
    <property type="entry name" value="REC_OmpR"/>
    <property type="match status" value="1"/>
</dbReference>
<evidence type="ECO:0000259" key="10">
    <source>
        <dbReference type="PROSITE" id="PS50109"/>
    </source>
</evidence>
<dbReference type="Pfam" id="PF02518">
    <property type="entry name" value="HATPase_c"/>
    <property type="match status" value="1"/>
</dbReference>
<dbReference type="PRINTS" id="PR00344">
    <property type="entry name" value="BCTRLSENSOR"/>
</dbReference>
<dbReference type="STRING" id="1414654.BFR47_01160"/>
<feature type="domain" description="Histidine kinase" evidence="10">
    <location>
        <begin position="696"/>
        <end position="913"/>
    </location>
</feature>
<dbReference type="GO" id="GO:0005886">
    <property type="term" value="C:plasma membrane"/>
    <property type="evidence" value="ECO:0007669"/>
    <property type="project" value="TreeGrafter"/>
</dbReference>
<evidence type="ECO:0000256" key="9">
    <source>
        <dbReference type="SAM" id="Phobius"/>
    </source>
</evidence>
<evidence type="ECO:0000256" key="3">
    <source>
        <dbReference type="ARBA" id="ARBA00022553"/>
    </source>
</evidence>
<dbReference type="Gene3D" id="1.10.4160.10">
    <property type="entry name" value="Hydantoin permease"/>
    <property type="match status" value="1"/>
</dbReference>
<keyword evidence="8" id="KW-0175">Coiled coil</keyword>
<keyword evidence="4" id="KW-0808">Transferase</keyword>
<comment type="catalytic activity">
    <reaction evidence="1">
        <text>ATP + protein L-histidine = ADP + protein N-phospho-L-histidine.</text>
        <dbReference type="EC" id="2.7.13.3"/>
    </reaction>
</comment>
<dbReference type="Pfam" id="PF00512">
    <property type="entry name" value="HisKA"/>
    <property type="match status" value="1"/>
</dbReference>
<keyword evidence="5 12" id="KW-0418">Kinase</keyword>
<keyword evidence="9" id="KW-0472">Membrane</keyword>